<feature type="transmembrane region" description="Helical" evidence="6">
    <location>
        <begin position="77"/>
        <end position="97"/>
    </location>
</feature>
<protein>
    <submittedName>
        <fullName evidence="8">Type II secretion system F family protein</fullName>
    </submittedName>
</protein>
<feature type="transmembrane region" description="Helical" evidence="6">
    <location>
        <begin position="225"/>
        <end position="241"/>
    </location>
</feature>
<feature type="domain" description="Type II secretion system protein GspF" evidence="7">
    <location>
        <begin position="117"/>
        <end position="240"/>
    </location>
</feature>
<evidence type="ECO:0000256" key="5">
    <source>
        <dbReference type="ARBA" id="ARBA00023136"/>
    </source>
</evidence>
<dbReference type="Proteomes" id="UP001169492">
    <property type="component" value="Unassembled WGS sequence"/>
</dbReference>
<evidence type="ECO:0000256" key="2">
    <source>
        <dbReference type="ARBA" id="ARBA00022475"/>
    </source>
</evidence>
<evidence type="ECO:0000313" key="8">
    <source>
        <dbReference type="EMBL" id="MDN7125707.1"/>
    </source>
</evidence>
<proteinExistence type="predicted"/>
<feature type="transmembrane region" description="Helical" evidence="6">
    <location>
        <begin position="48"/>
        <end position="71"/>
    </location>
</feature>
<evidence type="ECO:0000256" key="3">
    <source>
        <dbReference type="ARBA" id="ARBA00022692"/>
    </source>
</evidence>
<evidence type="ECO:0000256" key="4">
    <source>
        <dbReference type="ARBA" id="ARBA00022989"/>
    </source>
</evidence>
<dbReference type="EMBL" id="JAGGJB010000008">
    <property type="protein sequence ID" value="MDN7125707.1"/>
    <property type="molecule type" value="Genomic_DNA"/>
</dbReference>
<comment type="subcellular location">
    <subcellularLocation>
        <location evidence="1">Cell membrane</location>
        <topology evidence="1">Multi-pass membrane protein</topology>
    </subcellularLocation>
</comment>
<name>A0AAW7QZZ4_9GAMM</name>
<dbReference type="InterPro" id="IPR018076">
    <property type="entry name" value="T2SS_GspF_dom"/>
</dbReference>
<comment type="caution">
    <text evidence="8">The sequence shown here is derived from an EMBL/GenBank/DDBJ whole genome shotgun (WGS) entry which is preliminary data.</text>
</comment>
<dbReference type="Pfam" id="PF00482">
    <property type="entry name" value="T2SSF"/>
    <property type="match status" value="1"/>
</dbReference>
<dbReference type="Gene3D" id="1.20.81.30">
    <property type="entry name" value="Type II secretion system (T2SS), domain F"/>
    <property type="match status" value="1"/>
</dbReference>
<evidence type="ECO:0000313" key="9">
    <source>
        <dbReference type="Proteomes" id="UP001169492"/>
    </source>
</evidence>
<feature type="transmembrane region" description="Helical" evidence="6">
    <location>
        <begin position="261"/>
        <end position="280"/>
    </location>
</feature>
<dbReference type="PANTHER" id="PTHR35007">
    <property type="entry name" value="INTEGRAL MEMBRANE PROTEIN-RELATED"/>
    <property type="match status" value="1"/>
</dbReference>
<keyword evidence="4 6" id="KW-1133">Transmembrane helix</keyword>
<keyword evidence="2" id="KW-1003">Cell membrane</keyword>
<organism evidence="8 9">
    <name type="scientific">Pseudidiomarina terrestris</name>
    <dbReference type="NCBI Taxonomy" id="2820060"/>
    <lineage>
        <taxon>Bacteria</taxon>
        <taxon>Pseudomonadati</taxon>
        <taxon>Pseudomonadota</taxon>
        <taxon>Gammaproteobacteria</taxon>
        <taxon>Alteromonadales</taxon>
        <taxon>Idiomarinaceae</taxon>
        <taxon>Pseudidiomarina</taxon>
    </lineage>
</organism>
<sequence>MVIELWQVALLGSLAVLAAIGLILLLAQQPLREIKQRLERDAELSLAAFLIFIPARLFWLILSVLVLPVVIFMSLMVANGVWSVLACLLCFAGLPWLRTTLLKRRRQKIEKQLPNALQLLASSLQAGLSLTPAIELVAKQLPRPLQMEFRLLVQRQRTGDSLMLALEDFYRRSPSTMVRFFTFAIDTGHRYGGQQAQMLSRMACAIQQQQYARERMLSLSAQARLQGKVMFVLPFALFFAIGEVQEQSKALLLTTQEGRVLLLLCGCLMLIGIALTRRIMGRFNDDA</sequence>
<dbReference type="AlphaFoldDB" id="A0AAW7QZZ4"/>
<gene>
    <name evidence="8" type="ORF">J6I90_12520</name>
</gene>
<dbReference type="RefSeq" id="WP_301722184.1">
    <property type="nucleotide sequence ID" value="NZ_JAGGJB010000008.1"/>
</dbReference>
<keyword evidence="5 6" id="KW-0472">Membrane</keyword>
<keyword evidence="3 6" id="KW-0812">Transmembrane</keyword>
<accession>A0AAW7QZZ4</accession>
<dbReference type="PANTHER" id="PTHR35007:SF1">
    <property type="entry name" value="PILUS ASSEMBLY PROTEIN"/>
    <property type="match status" value="1"/>
</dbReference>
<feature type="transmembrane region" description="Helical" evidence="6">
    <location>
        <begin position="6"/>
        <end position="27"/>
    </location>
</feature>
<dbReference type="InterPro" id="IPR042094">
    <property type="entry name" value="T2SS_GspF_sf"/>
</dbReference>
<reference evidence="8 9" key="1">
    <citation type="submission" date="2021-03" db="EMBL/GenBank/DDBJ databases">
        <title>Pseudidiomarina terrestris, a new bacterium isolated from saline soil.</title>
        <authorList>
            <person name="Galisteo C."/>
            <person name="De La Haba R."/>
            <person name="Sanchez-Porro C."/>
            <person name="Ventosa A."/>
        </authorList>
    </citation>
    <scope>NUCLEOTIDE SEQUENCE [LARGE SCALE GENOMIC DNA]</scope>
    <source>
        <strain evidence="8 9">1APP75-32.1</strain>
    </source>
</reference>
<evidence type="ECO:0000256" key="1">
    <source>
        <dbReference type="ARBA" id="ARBA00004651"/>
    </source>
</evidence>
<evidence type="ECO:0000256" key="6">
    <source>
        <dbReference type="SAM" id="Phobius"/>
    </source>
</evidence>
<evidence type="ECO:0000259" key="7">
    <source>
        <dbReference type="Pfam" id="PF00482"/>
    </source>
</evidence>
<dbReference type="GO" id="GO:0005886">
    <property type="term" value="C:plasma membrane"/>
    <property type="evidence" value="ECO:0007669"/>
    <property type="project" value="UniProtKB-SubCell"/>
</dbReference>